<reference evidence="4 5" key="1">
    <citation type="submission" date="2021-03" db="EMBL/GenBank/DDBJ databases">
        <authorList>
            <person name="Xin L."/>
        </authorList>
    </citation>
    <scope>NUCLEOTIDE SEQUENCE [LARGE SCALE GENOMIC DNA]</scope>
    <source>
        <strain evidence="4 5">XHU 5031</strain>
    </source>
</reference>
<gene>
    <name evidence="4" type="ORF">J0911_17395</name>
</gene>
<dbReference type="PANTHER" id="PTHR34700">
    <property type="entry name" value="POTASSIUM BINDING PROTEIN KBP"/>
    <property type="match status" value="1"/>
</dbReference>
<organism evidence="4 5">
    <name type="scientific">Myceligenerans salitolerans</name>
    <dbReference type="NCBI Taxonomy" id="1230528"/>
    <lineage>
        <taxon>Bacteria</taxon>
        <taxon>Bacillati</taxon>
        <taxon>Actinomycetota</taxon>
        <taxon>Actinomycetes</taxon>
        <taxon>Micrococcales</taxon>
        <taxon>Promicromonosporaceae</taxon>
        <taxon>Myceligenerans</taxon>
    </lineage>
</organism>
<comment type="caution">
    <text evidence="4">The sequence shown here is derived from an EMBL/GenBank/DDBJ whole genome shotgun (WGS) entry which is preliminary data.</text>
</comment>
<feature type="chain" id="PRO_5047211702" description="LysM domain-containing protein" evidence="3">
    <location>
        <begin position="27"/>
        <end position="516"/>
    </location>
</feature>
<accession>A0ABS3IFI8</accession>
<sequence length="516" mass="55052">MSRTRYLITLALAVVAVVLPVPAAPAAPPAPDGESVTYYVVQEKGDGEPEFLFEIAQRYLGDGNRYQEIFELNEGRPQPDGSTVTTPEVLLPGWVLLMPDDAEGEGLRTGPLPEATPATPEADPLSYYVVGRTPDGEVEYLYLIAERFLGDGERWPEIFELNEGRVQPDGEALTDPDTVAVGWALQLPSDAEGEELRPGPPPGPSTSPPDDGASATPAADAAAAEPGGRLVPVLVVLGALLVVGGLAAGAVLLLRRHRAARADEPFDDSLLRTDTSSAWMTDRALRVLVAACERDGIEVPALAAVFVEGPAMRLRLANPRDVAPAPWVAGDGGATWTAQIARLQDEPASDARPGQFSRLVTLGVAESGRVMIDFAQARGVVSIEGPARARHEVLRRWLGELTGNPWSGSPRVVMVGNGLPQQETAEHVAGLEQVVPDLVPGEGGVLVLSQAPPAAQLDLLSSRLSQPGFGWVVIVLGRVPVARWRFTARDDGWLRSGFLPDVRFDEQTSVRRADPR</sequence>
<feature type="compositionally biased region" description="Low complexity" evidence="1">
    <location>
        <begin position="208"/>
        <end position="221"/>
    </location>
</feature>
<protein>
    <recommendedName>
        <fullName evidence="6">LysM domain-containing protein</fullName>
    </recommendedName>
</protein>
<feature type="transmembrane region" description="Helical" evidence="2">
    <location>
        <begin position="230"/>
        <end position="254"/>
    </location>
</feature>
<evidence type="ECO:0000256" key="1">
    <source>
        <dbReference type="SAM" id="MobiDB-lite"/>
    </source>
</evidence>
<keyword evidence="3" id="KW-0732">Signal</keyword>
<feature type="region of interest" description="Disordered" evidence="1">
    <location>
        <begin position="191"/>
        <end position="221"/>
    </location>
</feature>
<keyword evidence="2" id="KW-0472">Membrane</keyword>
<keyword evidence="5" id="KW-1185">Reference proteome</keyword>
<feature type="signal peptide" evidence="3">
    <location>
        <begin position="1"/>
        <end position="26"/>
    </location>
</feature>
<evidence type="ECO:0000313" key="4">
    <source>
        <dbReference type="EMBL" id="MBO0610802.1"/>
    </source>
</evidence>
<evidence type="ECO:0008006" key="6">
    <source>
        <dbReference type="Google" id="ProtNLM"/>
    </source>
</evidence>
<dbReference type="PANTHER" id="PTHR34700:SF4">
    <property type="entry name" value="PHAGE-LIKE ELEMENT PBSX PROTEIN XKDP"/>
    <property type="match status" value="1"/>
</dbReference>
<dbReference type="InterPro" id="IPR052196">
    <property type="entry name" value="Bact_Kbp"/>
</dbReference>
<proteinExistence type="predicted"/>
<dbReference type="EMBL" id="JAFMPK010000047">
    <property type="protein sequence ID" value="MBO0610802.1"/>
    <property type="molecule type" value="Genomic_DNA"/>
</dbReference>
<reference evidence="5" key="2">
    <citation type="submission" date="2023-07" db="EMBL/GenBank/DDBJ databases">
        <title>Myceligenerans salitolerans sp. nov., a halotolerant actinomycete isolated from a salt lake in Xinjiang, China.</title>
        <authorList>
            <person name="Guan T."/>
        </authorList>
    </citation>
    <scope>NUCLEOTIDE SEQUENCE [LARGE SCALE GENOMIC DNA]</scope>
    <source>
        <strain evidence="5">XHU 5031</strain>
    </source>
</reference>
<evidence type="ECO:0000256" key="2">
    <source>
        <dbReference type="SAM" id="Phobius"/>
    </source>
</evidence>
<dbReference type="Proteomes" id="UP000664617">
    <property type="component" value="Unassembled WGS sequence"/>
</dbReference>
<feature type="compositionally biased region" description="Pro residues" evidence="1">
    <location>
        <begin position="198"/>
        <end position="207"/>
    </location>
</feature>
<name>A0ABS3IFI8_9MICO</name>
<evidence type="ECO:0000313" key="5">
    <source>
        <dbReference type="Proteomes" id="UP000664617"/>
    </source>
</evidence>
<keyword evidence="2" id="KW-0812">Transmembrane</keyword>
<keyword evidence="2" id="KW-1133">Transmembrane helix</keyword>
<dbReference type="RefSeq" id="WP_207276706.1">
    <property type="nucleotide sequence ID" value="NZ_JAFMPK010000047.1"/>
</dbReference>
<evidence type="ECO:0000256" key="3">
    <source>
        <dbReference type="SAM" id="SignalP"/>
    </source>
</evidence>